<dbReference type="RefSeq" id="WP_029054064.1">
    <property type="nucleotide sequence ID" value="NZ_CP015108.1"/>
</dbReference>
<dbReference type="PROSITE" id="PS51440">
    <property type="entry name" value="TIM_2"/>
    <property type="match status" value="1"/>
</dbReference>
<name>A0ABM6JTZ4_SPOUR</name>
<reference evidence="8 9" key="1">
    <citation type="submission" date="2016-04" db="EMBL/GenBank/DDBJ databases">
        <title>Comparative Genomics and Epigenetics of Sporosarcina ureae.</title>
        <authorList>
            <person name="Oliver A.S."/>
            <person name="Cooper K.K."/>
        </authorList>
    </citation>
    <scope>NUCLEOTIDE SEQUENCE [LARGE SCALE GENOMIC DNA]</scope>
    <source>
        <strain evidence="8 9">S204</strain>
    </source>
</reference>
<comment type="similarity">
    <text evidence="1 6 7">Belongs to the triosephosphate isomerase family.</text>
</comment>
<comment type="pathway">
    <text evidence="6 7">Carbohydrate biosynthesis; gluconeogenesis.</text>
</comment>
<dbReference type="Proteomes" id="UP000192486">
    <property type="component" value="Chromosome"/>
</dbReference>
<feature type="binding site" evidence="6">
    <location>
        <position position="213"/>
    </location>
    <ligand>
        <name>substrate</name>
    </ligand>
</feature>
<comment type="pathway">
    <text evidence="6 7">Carbohydrate degradation; glycolysis; D-glyceraldehyde 3-phosphate from glycerone phosphate: step 1/1.</text>
</comment>
<dbReference type="InterPro" id="IPR022896">
    <property type="entry name" value="TrioseP_Isoase_bac/euk"/>
</dbReference>
<keyword evidence="4 6" id="KW-0324">Glycolysis</keyword>
<gene>
    <name evidence="6 8" type="primary">tpiA</name>
    <name evidence="8" type="ORF">SporoS204_05300</name>
</gene>
<evidence type="ECO:0000256" key="1">
    <source>
        <dbReference type="ARBA" id="ARBA00007422"/>
    </source>
</evidence>
<organism evidence="8 9">
    <name type="scientific">Sporosarcina ureae</name>
    <dbReference type="NCBI Taxonomy" id="1571"/>
    <lineage>
        <taxon>Bacteria</taxon>
        <taxon>Bacillati</taxon>
        <taxon>Bacillota</taxon>
        <taxon>Bacilli</taxon>
        <taxon>Bacillales</taxon>
        <taxon>Caryophanaceae</taxon>
        <taxon>Sporosarcina</taxon>
    </lineage>
</organism>
<evidence type="ECO:0000256" key="2">
    <source>
        <dbReference type="ARBA" id="ARBA00022432"/>
    </source>
</evidence>
<dbReference type="GO" id="GO:0016853">
    <property type="term" value="F:isomerase activity"/>
    <property type="evidence" value="ECO:0007669"/>
    <property type="project" value="UniProtKB-KW"/>
</dbReference>
<comment type="subcellular location">
    <subcellularLocation>
        <location evidence="6 7">Cytoplasm</location>
    </subcellularLocation>
</comment>
<protein>
    <recommendedName>
        <fullName evidence="6 7">Triosephosphate isomerase</fullName>
        <shortName evidence="6">TIM</shortName>
        <shortName evidence="6">TPI</shortName>
        <ecNumber evidence="6 7">5.3.1.1</ecNumber>
    </recommendedName>
    <alternativeName>
        <fullName evidence="6">Triose-phosphate isomerase</fullName>
    </alternativeName>
</protein>
<dbReference type="CDD" id="cd00311">
    <property type="entry name" value="TIM"/>
    <property type="match status" value="1"/>
</dbReference>
<dbReference type="EMBL" id="CP015108">
    <property type="protein sequence ID" value="ARF13627.1"/>
    <property type="molecule type" value="Genomic_DNA"/>
</dbReference>
<dbReference type="PROSITE" id="PS00171">
    <property type="entry name" value="TIM_1"/>
    <property type="match status" value="1"/>
</dbReference>
<accession>A0ABM6JTZ4</accession>
<keyword evidence="5 6" id="KW-0413">Isomerase</keyword>
<comment type="catalytic activity">
    <reaction evidence="6 7">
        <text>D-glyceraldehyde 3-phosphate = dihydroxyacetone phosphate</text>
        <dbReference type="Rhea" id="RHEA:18585"/>
        <dbReference type="ChEBI" id="CHEBI:57642"/>
        <dbReference type="ChEBI" id="CHEBI:59776"/>
        <dbReference type="EC" id="5.3.1.1"/>
    </reaction>
</comment>
<evidence type="ECO:0000313" key="8">
    <source>
        <dbReference type="EMBL" id="ARF13627.1"/>
    </source>
</evidence>
<dbReference type="HAMAP" id="MF_00147_B">
    <property type="entry name" value="TIM_B"/>
    <property type="match status" value="1"/>
</dbReference>
<sequence length="254" mass="27513">MRKRIIAGNWKMFKLSGEAADFAEHIKEQLTASDQVEAVICPPALYLNDLLQRFETTAIKVGAQTMHDTDEGAFTGEISPAMLKDLGVQYVILGHSERRQYFNETDDTVNKKVLAAFNHHLVPIVCVGESLEQREALETVSIVSAQVEKAFQGVTAEQAKQAVIAYEPIWAIGTGKTATADDANEVCAAIRHKVETLYSTDVANAIRIQYGGSVKPENITELLSKDNIDGALVGGASLDPAAFVQLVEAGTHGE</sequence>
<evidence type="ECO:0000256" key="4">
    <source>
        <dbReference type="ARBA" id="ARBA00023152"/>
    </source>
</evidence>
<evidence type="ECO:0000256" key="6">
    <source>
        <dbReference type="HAMAP-Rule" id="MF_00147"/>
    </source>
</evidence>
<dbReference type="InterPro" id="IPR000652">
    <property type="entry name" value="Triosephosphate_isomerase"/>
</dbReference>
<keyword evidence="9" id="KW-1185">Reference proteome</keyword>
<feature type="binding site" evidence="6">
    <location>
        <begin position="9"/>
        <end position="11"/>
    </location>
    <ligand>
        <name>substrate</name>
    </ligand>
</feature>
<dbReference type="InterPro" id="IPR035990">
    <property type="entry name" value="TIM_sf"/>
</dbReference>
<comment type="subunit">
    <text evidence="6 7">Homodimer.</text>
</comment>
<evidence type="ECO:0000256" key="3">
    <source>
        <dbReference type="ARBA" id="ARBA00022490"/>
    </source>
</evidence>
<feature type="active site" description="Electrophile" evidence="6">
    <location>
        <position position="95"/>
    </location>
</feature>
<dbReference type="PANTHER" id="PTHR21139">
    <property type="entry name" value="TRIOSEPHOSPHATE ISOMERASE"/>
    <property type="match status" value="1"/>
</dbReference>
<feature type="binding site" evidence="6">
    <location>
        <position position="173"/>
    </location>
    <ligand>
        <name>substrate</name>
    </ligand>
</feature>
<evidence type="ECO:0000313" key="9">
    <source>
        <dbReference type="Proteomes" id="UP000192486"/>
    </source>
</evidence>
<keyword evidence="3 6" id="KW-0963">Cytoplasm</keyword>
<dbReference type="Pfam" id="PF00121">
    <property type="entry name" value="TIM"/>
    <property type="match status" value="1"/>
</dbReference>
<dbReference type="Gene3D" id="3.20.20.70">
    <property type="entry name" value="Aldolase class I"/>
    <property type="match status" value="1"/>
</dbReference>
<dbReference type="InterPro" id="IPR020861">
    <property type="entry name" value="Triosephosphate_isomerase_AS"/>
</dbReference>
<comment type="function">
    <text evidence="6">Involved in the gluconeogenesis. Catalyzes stereospecifically the conversion of dihydroxyacetone phosphate (DHAP) to D-glyceraldehyde-3-phosphate (G3P).</text>
</comment>
<feature type="binding site" evidence="6">
    <location>
        <begin position="234"/>
        <end position="235"/>
    </location>
    <ligand>
        <name>substrate</name>
    </ligand>
</feature>
<dbReference type="EC" id="5.3.1.1" evidence="6 7"/>
<dbReference type="InterPro" id="IPR013785">
    <property type="entry name" value="Aldolase_TIM"/>
</dbReference>
<feature type="active site" description="Proton acceptor" evidence="6">
    <location>
        <position position="167"/>
    </location>
</feature>
<dbReference type="NCBIfam" id="TIGR00419">
    <property type="entry name" value="tim"/>
    <property type="match status" value="1"/>
</dbReference>
<proteinExistence type="inferred from homology"/>
<evidence type="ECO:0000256" key="7">
    <source>
        <dbReference type="RuleBase" id="RU363013"/>
    </source>
</evidence>
<dbReference type="SUPFAM" id="SSF51351">
    <property type="entry name" value="Triosephosphate isomerase (TIM)"/>
    <property type="match status" value="1"/>
</dbReference>
<keyword evidence="2 6" id="KW-0312">Gluconeogenesis</keyword>
<dbReference type="PANTHER" id="PTHR21139:SF42">
    <property type="entry name" value="TRIOSEPHOSPHATE ISOMERASE"/>
    <property type="match status" value="1"/>
</dbReference>
<evidence type="ECO:0000256" key="5">
    <source>
        <dbReference type="ARBA" id="ARBA00023235"/>
    </source>
</evidence>